<organism evidence="7 8">
    <name type="scientific">Mortierella isabellina</name>
    <name type="common">Filamentous fungus</name>
    <name type="synonym">Umbelopsis isabellina</name>
    <dbReference type="NCBI Taxonomy" id="91625"/>
    <lineage>
        <taxon>Eukaryota</taxon>
        <taxon>Fungi</taxon>
        <taxon>Fungi incertae sedis</taxon>
        <taxon>Mucoromycota</taxon>
        <taxon>Mucoromycotina</taxon>
        <taxon>Umbelopsidomycetes</taxon>
        <taxon>Umbelopsidales</taxon>
        <taxon>Umbelopsidaceae</taxon>
        <taxon>Umbelopsis</taxon>
    </lineage>
</organism>
<proteinExistence type="inferred from homology"/>
<dbReference type="GO" id="GO:0002181">
    <property type="term" value="P:cytoplasmic translation"/>
    <property type="evidence" value="ECO:0007669"/>
    <property type="project" value="TreeGrafter"/>
</dbReference>
<feature type="domain" description="Large ribosomal subunit protein uL6 N-terminal" evidence="6">
    <location>
        <begin position="4"/>
        <end position="44"/>
    </location>
</feature>
<comment type="similarity">
    <text evidence="1 4">Belongs to the eukaryotic ribosomal protein eL6 family.</text>
</comment>
<dbReference type="SUPFAM" id="SSF50104">
    <property type="entry name" value="Translation proteins SH3-like domain"/>
    <property type="match status" value="1"/>
</dbReference>
<evidence type="ECO:0000256" key="3">
    <source>
        <dbReference type="ARBA" id="ARBA00023274"/>
    </source>
</evidence>
<dbReference type="PANTHER" id="PTHR10715:SF0">
    <property type="entry name" value="LARGE RIBOSOMAL SUBUNIT PROTEIN EL6"/>
    <property type="match status" value="1"/>
</dbReference>
<reference evidence="7" key="1">
    <citation type="submission" date="2020-12" db="EMBL/GenBank/DDBJ databases">
        <title>Metabolic potential, ecology and presence of endohyphal bacteria is reflected in genomic diversity of Mucoromycotina.</title>
        <authorList>
            <person name="Muszewska A."/>
            <person name="Okrasinska A."/>
            <person name="Steczkiewicz K."/>
            <person name="Drgas O."/>
            <person name="Orlowska M."/>
            <person name="Perlinska-Lenart U."/>
            <person name="Aleksandrzak-Piekarczyk T."/>
            <person name="Szatraj K."/>
            <person name="Zielenkiewicz U."/>
            <person name="Pilsyk S."/>
            <person name="Malc E."/>
            <person name="Mieczkowski P."/>
            <person name="Kruszewska J.S."/>
            <person name="Biernat P."/>
            <person name="Pawlowska J."/>
        </authorList>
    </citation>
    <scope>NUCLEOTIDE SEQUENCE</scope>
    <source>
        <strain evidence="7">WA0000067209</strain>
    </source>
</reference>
<keyword evidence="3 4" id="KW-0687">Ribonucleoprotein</keyword>
<evidence type="ECO:0000313" key="7">
    <source>
        <dbReference type="EMBL" id="KAG2180931.1"/>
    </source>
</evidence>
<evidence type="ECO:0000256" key="5">
    <source>
        <dbReference type="SAM" id="MobiDB-lite"/>
    </source>
</evidence>
<gene>
    <name evidence="7" type="ORF">INT43_008511</name>
</gene>
<keyword evidence="2 4" id="KW-0689">Ribosomal protein</keyword>
<dbReference type="AlphaFoldDB" id="A0A8H7PXG5"/>
<evidence type="ECO:0000256" key="2">
    <source>
        <dbReference type="ARBA" id="ARBA00022980"/>
    </source>
</evidence>
<dbReference type="CDD" id="cd13156">
    <property type="entry name" value="KOW_RPL6"/>
    <property type="match status" value="1"/>
</dbReference>
<dbReference type="Gene3D" id="2.30.30.30">
    <property type="match status" value="1"/>
</dbReference>
<dbReference type="Pfam" id="PF01159">
    <property type="entry name" value="Ribosomal_L6e"/>
    <property type="match status" value="1"/>
</dbReference>
<dbReference type="OrthoDB" id="2436667at2759"/>
<dbReference type="InterPro" id="IPR005568">
    <property type="entry name" value="Ribosomal_uL6_N"/>
</dbReference>
<name>A0A8H7PXG5_MORIS</name>
<evidence type="ECO:0000313" key="8">
    <source>
        <dbReference type="Proteomes" id="UP000654370"/>
    </source>
</evidence>
<dbReference type="Proteomes" id="UP000654370">
    <property type="component" value="Unassembled WGS sequence"/>
</dbReference>
<dbReference type="FunFam" id="2.30.30.30:FF:000014">
    <property type="entry name" value="60S ribosomal protein L6"/>
    <property type="match status" value="1"/>
</dbReference>
<feature type="region of interest" description="Disordered" evidence="5">
    <location>
        <begin position="26"/>
        <end position="86"/>
    </location>
</feature>
<dbReference type="Pfam" id="PF03868">
    <property type="entry name" value="Ribosomal_L6e_N"/>
    <property type="match status" value="1"/>
</dbReference>
<feature type="compositionally biased region" description="Basic and acidic residues" evidence="5">
    <location>
        <begin position="38"/>
        <end position="50"/>
    </location>
</feature>
<evidence type="ECO:0000256" key="4">
    <source>
        <dbReference type="RuleBase" id="RU000662"/>
    </source>
</evidence>
<dbReference type="PROSITE" id="PS01170">
    <property type="entry name" value="RIBOSOMAL_L6E"/>
    <property type="match status" value="1"/>
</dbReference>
<sequence length="236" mass="25924">MVNAPRNSFIAPGVRRYSRSAVYAKKGLNKHPKPAAKAADKQTPAEKTVELKGGQKRTVPTSKASRFYPAEDVPQPKKSRKTAKAGAIRASITPGTVLILLAGRYRGKRVVCVKTLESGLLLVSGPYKINGVPLRRVNQAYVIATSTKVDLSGAQIDEKFNDSYFAKKTVSNKKGSEEEFFEGEQKKKVYPESKATDQKNIDKAILAAVANVPQLRQYLASSFSLKKGQFPHQLKF</sequence>
<evidence type="ECO:0000259" key="6">
    <source>
        <dbReference type="Pfam" id="PF03868"/>
    </source>
</evidence>
<dbReference type="GO" id="GO:0022625">
    <property type="term" value="C:cytosolic large ribosomal subunit"/>
    <property type="evidence" value="ECO:0007669"/>
    <property type="project" value="TreeGrafter"/>
</dbReference>
<evidence type="ECO:0000256" key="1">
    <source>
        <dbReference type="ARBA" id="ARBA00010592"/>
    </source>
</evidence>
<dbReference type="InterPro" id="IPR041997">
    <property type="entry name" value="Ribosomal_eL6_KOW"/>
</dbReference>
<dbReference type="PANTHER" id="PTHR10715">
    <property type="entry name" value="60S RIBOSOMAL PROTEIN L6"/>
    <property type="match status" value="1"/>
</dbReference>
<protein>
    <recommendedName>
        <fullName evidence="4">60S ribosomal protein L6</fullName>
    </recommendedName>
</protein>
<dbReference type="InterPro" id="IPR049633">
    <property type="entry name" value="Ribosomal_eL6_CS"/>
</dbReference>
<dbReference type="EMBL" id="JAEPQZ010000005">
    <property type="protein sequence ID" value="KAG2180931.1"/>
    <property type="molecule type" value="Genomic_DNA"/>
</dbReference>
<accession>A0A8H7PXG5</accession>
<dbReference type="GO" id="GO:0003723">
    <property type="term" value="F:RNA binding"/>
    <property type="evidence" value="ECO:0007669"/>
    <property type="project" value="TreeGrafter"/>
</dbReference>
<dbReference type="InterPro" id="IPR008991">
    <property type="entry name" value="Translation_prot_SH3-like_sf"/>
</dbReference>
<comment type="caution">
    <text evidence="7">The sequence shown here is derived from an EMBL/GenBank/DDBJ whole genome shotgun (WGS) entry which is preliminary data.</text>
</comment>
<dbReference type="InterPro" id="IPR000915">
    <property type="entry name" value="60S_ribosomal_eL6"/>
</dbReference>
<dbReference type="GO" id="GO:0000027">
    <property type="term" value="P:ribosomal large subunit assembly"/>
    <property type="evidence" value="ECO:0007669"/>
    <property type="project" value="TreeGrafter"/>
</dbReference>
<dbReference type="InterPro" id="IPR014722">
    <property type="entry name" value="Rib_uL2_dom2"/>
</dbReference>
<keyword evidence="8" id="KW-1185">Reference proteome</keyword>
<dbReference type="GO" id="GO:0003735">
    <property type="term" value="F:structural constituent of ribosome"/>
    <property type="evidence" value="ECO:0007669"/>
    <property type="project" value="InterPro"/>
</dbReference>